<sequence>MPLMRASTQIRRIAFALMTVMAAPLAWAGSDSAVGLWKSIDDNSGNARALIRIVEQQGSLRGTIEEVFPQPGREAHTTCEKCEGDDKGAPIVGLTILTGLEKQGDEYTNGKILDPENGKVYSSNARLIDDGAKLEVRGYIGLPVLGRTQTWIRQ</sequence>
<reference evidence="3 4" key="1">
    <citation type="submission" date="2018-11" db="EMBL/GenBank/DDBJ databases">
        <authorList>
            <person name="Jang G.I."/>
            <person name="Hwang C.Y."/>
        </authorList>
    </citation>
    <scope>NUCLEOTIDE SEQUENCE [LARGE SCALE GENOMIC DNA]</scope>
    <source>
        <strain evidence="3 4">SSM26</strain>
    </source>
</reference>
<organism evidence="3 4">
    <name type="scientific">Pseudomonas neustonica</name>
    <dbReference type="NCBI Taxonomy" id="2487346"/>
    <lineage>
        <taxon>Bacteria</taxon>
        <taxon>Pseudomonadati</taxon>
        <taxon>Pseudomonadota</taxon>
        <taxon>Gammaproteobacteria</taxon>
        <taxon>Pseudomonadales</taxon>
        <taxon>Pseudomonadaceae</taxon>
        <taxon>Pseudomonas</taxon>
    </lineage>
</organism>
<comment type="caution">
    <text evidence="3">The sequence shown here is derived from an EMBL/GenBank/DDBJ whole genome shotgun (WGS) entry which is preliminary data.</text>
</comment>
<evidence type="ECO:0000259" key="2">
    <source>
        <dbReference type="Pfam" id="PF09917"/>
    </source>
</evidence>
<gene>
    <name evidence="3" type="ORF">EF096_19270</name>
</gene>
<protein>
    <submittedName>
        <fullName evidence="3">DUF2147 domain-containing protein</fullName>
    </submittedName>
</protein>
<feature type="domain" description="DUF2147" evidence="2">
    <location>
        <begin position="35"/>
        <end position="153"/>
    </location>
</feature>
<evidence type="ECO:0000313" key="4">
    <source>
        <dbReference type="Proteomes" id="UP000275199"/>
    </source>
</evidence>
<dbReference type="Proteomes" id="UP000275199">
    <property type="component" value="Unassembled WGS sequence"/>
</dbReference>
<keyword evidence="4" id="KW-1185">Reference proteome</keyword>
<dbReference type="EMBL" id="RKKU01000041">
    <property type="protein sequence ID" value="ROZ80624.1"/>
    <property type="molecule type" value="Genomic_DNA"/>
</dbReference>
<feature type="chain" id="PRO_5045934745" evidence="1">
    <location>
        <begin position="29"/>
        <end position="154"/>
    </location>
</feature>
<dbReference type="Pfam" id="PF09917">
    <property type="entry name" value="DUF2147"/>
    <property type="match status" value="1"/>
</dbReference>
<feature type="signal peptide" evidence="1">
    <location>
        <begin position="1"/>
        <end position="28"/>
    </location>
</feature>
<evidence type="ECO:0000313" key="3">
    <source>
        <dbReference type="EMBL" id="ROZ80624.1"/>
    </source>
</evidence>
<accession>A0ABX9XD78</accession>
<name>A0ABX9XD78_9PSED</name>
<keyword evidence="1" id="KW-0732">Signal</keyword>
<dbReference type="PANTHER" id="PTHR36919:SF3">
    <property type="entry name" value="BLL5882 PROTEIN"/>
    <property type="match status" value="1"/>
</dbReference>
<dbReference type="PANTHER" id="PTHR36919">
    <property type="entry name" value="BLR1215 PROTEIN"/>
    <property type="match status" value="1"/>
</dbReference>
<evidence type="ECO:0000256" key="1">
    <source>
        <dbReference type="SAM" id="SignalP"/>
    </source>
</evidence>
<proteinExistence type="predicted"/>
<dbReference type="Gene3D" id="2.40.128.520">
    <property type="match status" value="1"/>
</dbReference>
<dbReference type="InterPro" id="IPR019223">
    <property type="entry name" value="DUF2147"/>
</dbReference>